<organism evidence="1 2">
    <name type="scientific">Armillaria novae-zelandiae</name>
    <dbReference type="NCBI Taxonomy" id="153914"/>
    <lineage>
        <taxon>Eukaryota</taxon>
        <taxon>Fungi</taxon>
        <taxon>Dikarya</taxon>
        <taxon>Basidiomycota</taxon>
        <taxon>Agaricomycotina</taxon>
        <taxon>Agaricomycetes</taxon>
        <taxon>Agaricomycetidae</taxon>
        <taxon>Agaricales</taxon>
        <taxon>Marasmiineae</taxon>
        <taxon>Physalacriaceae</taxon>
        <taxon>Armillaria</taxon>
    </lineage>
</organism>
<evidence type="ECO:0000313" key="1">
    <source>
        <dbReference type="EMBL" id="KAK0466661.1"/>
    </source>
</evidence>
<reference evidence="1" key="1">
    <citation type="submission" date="2023-06" db="EMBL/GenBank/DDBJ databases">
        <authorList>
            <consortium name="Lawrence Berkeley National Laboratory"/>
            <person name="Ahrendt S."/>
            <person name="Sahu N."/>
            <person name="Indic B."/>
            <person name="Wong-Bajracharya J."/>
            <person name="Merenyi Z."/>
            <person name="Ke H.-M."/>
            <person name="Monk M."/>
            <person name="Kocsube S."/>
            <person name="Drula E."/>
            <person name="Lipzen A."/>
            <person name="Balint B."/>
            <person name="Henrissat B."/>
            <person name="Andreopoulos B."/>
            <person name="Martin F.M."/>
            <person name="Harder C.B."/>
            <person name="Rigling D."/>
            <person name="Ford K.L."/>
            <person name="Foster G.D."/>
            <person name="Pangilinan J."/>
            <person name="Papanicolaou A."/>
            <person name="Barry K."/>
            <person name="LaButti K."/>
            <person name="Viragh M."/>
            <person name="Koriabine M."/>
            <person name="Yan M."/>
            <person name="Riley R."/>
            <person name="Champramary S."/>
            <person name="Plett K.L."/>
            <person name="Tsai I.J."/>
            <person name="Slot J."/>
            <person name="Sipos G."/>
            <person name="Plett J."/>
            <person name="Nagy L.G."/>
            <person name="Grigoriev I.V."/>
        </authorList>
    </citation>
    <scope>NUCLEOTIDE SEQUENCE</scope>
    <source>
        <strain evidence="1">ICMP 16352</strain>
    </source>
</reference>
<proteinExistence type="predicted"/>
<dbReference type="Proteomes" id="UP001175227">
    <property type="component" value="Unassembled WGS sequence"/>
</dbReference>
<protein>
    <submittedName>
        <fullName evidence="1">Uncharacterized protein</fullName>
    </submittedName>
</protein>
<evidence type="ECO:0000313" key="2">
    <source>
        <dbReference type="Proteomes" id="UP001175227"/>
    </source>
</evidence>
<dbReference type="AlphaFoldDB" id="A0AA39T5X6"/>
<sequence>MTLPNKWFLSDGRLMLDDSANPFEGWKYSRLAKLTIQIYSFDKDARMFQRTLKSNASPPQIFNRIEVSNIVDKNYVGMSVLSDWGPLLNKSDHHCAIIGLFMNWQT</sequence>
<name>A0AA39T5X6_9AGAR</name>
<dbReference type="EMBL" id="JAUEPR010000080">
    <property type="protein sequence ID" value="KAK0466661.1"/>
    <property type="molecule type" value="Genomic_DNA"/>
</dbReference>
<gene>
    <name evidence="1" type="ORF">IW261DRAFT_1426699</name>
</gene>
<keyword evidence="2" id="KW-1185">Reference proteome</keyword>
<comment type="caution">
    <text evidence="1">The sequence shown here is derived from an EMBL/GenBank/DDBJ whole genome shotgun (WGS) entry which is preliminary data.</text>
</comment>
<accession>A0AA39T5X6</accession>